<dbReference type="InterPro" id="IPR034151">
    <property type="entry name" value="TOPRIM_DnaG_bac"/>
</dbReference>
<dbReference type="Gene3D" id="3.40.1360.10">
    <property type="match status" value="1"/>
</dbReference>
<feature type="compositionally biased region" description="Basic and acidic residues" evidence="14">
    <location>
        <begin position="455"/>
        <end position="474"/>
    </location>
</feature>
<proteinExistence type="inferred from homology"/>
<evidence type="ECO:0000256" key="4">
    <source>
        <dbReference type="ARBA" id="ARBA00022695"/>
    </source>
</evidence>
<evidence type="ECO:0000313" key="18">
    <source>
        <dbReference type="Proteomes" id="UP001596527"/>
    </source>
</evidence>
<evidence type="ECO:0000256" key="14">
    <source>
        <dbReference type="SAM" id="MobiDB-lite"/>
    </source>
</evidence>
<feature type="domain" description="Zinc finger CHC2-type" evidence="15">
    <location>
        <begin position="37"/>
        <end position="91"/>
    </location>
</feature>
<gene>
    <name evidence="12 17" type="primary">dnaG</name>
    <name evidence="17" type="ORF">ACFQWG_06750</name>
</gene>
<comment type="similarity">
    <text evidence="12 13">Belongs to the DnaG primase family.</text>
</comment>
<dbReference type="SUPFAM" id="SSF57783">
    <property type="entry name" value="Zinc beta-ribbon"/>
    <property type="match status" value="1"/>
</dbReference>
<feature type="region of interest" description="Disordered" evidence="14">
    <location>
        <begin position="452"/>
        <end position="500"/>
    </location>
</feature>
<evidence type="ECO:0000256" key="10">
    <source>
        <dbReference type="ARBA" id="ARBA00023125"/>
    </source>
</evidence>
<evidence type="ECO:0000256" key="7">
    <source>
        <dbReference type="ARBA" id="ARBA00022771"/>
    </source>
</evidence>
<dbReference type="PIRSF" id="PIRSF002811">
    <property type="entry name" value="DnaG"/>
    <property type="match status" value="1"/>
</dbReference>
<dbReference type="InterPro" id="IPR050219">
    <property type="entry name" value="DnaG_primase"/>
</dbReference>
<dbReference type="SMART" id="SM00400">
    <property type="entry name" value="ZnF_CHCC"/>
    <property type="match status" value="1"/>
</dbReference>
<dbReference type="PANTHER" id="PTHR30313">
    <property type="entry name" value="DNA PRIMASE"/>
    <property type="match status" value="1"/>
</dbReference>
<keyword evidence="2 12" id="KW-0639">Primosome</keyword>
<dbReference type="Gene3D" id="3.90.580.10">
    <property type="entry name" value="Zinc finger, CHC2-type domain"/>
    <property type="match status" value="1"/>
</dbReference>
<dbReference type="RefSeq" id="WP_380973485.1">
    <property type="nucleotide sequence ID" value="NZ_JBHTEF010000001.1"/>
</dbReference>
<dbReference type="InterPro" id="IPR006171">
    <property type="entry name" value="TOPRIM_dom"/>
</dbReference>
<dbReference type="Pfam" id="PF13662">
    <property type="entry name" value="Toprim_4"/>
    <property type="match status" value="1"/>
</dbReference>
<keyword evidence="6 12" id="KW-0479">Metal-binding</keyword>
<dbReference type="Pfam" id="PF10410">
    <property type="entry name" value="DnaB_bind"/>
    <property type="match status" value="1"/>
</dbReference>
<dbReference type="NCBIfam" id="TIGR01391">
    <property type="entry name" value="dnaG"/>
    <property type="match status" value="1"/>
</dbReference>
<keyword evidence="10 12" id="KW-0238">DNA-binding</keyword>
<dbReference type="InterPro" id="IPR037068">
    <property type="entry name" value="DNA_primase_core_N_sf"/>
</dbReference>
<keyword evidence="3 12" id="KW-0808">Transferase</keyword>
<dbReference type="InterPro" id="IPR013173">
    <property type="entry name" value="DNA_primase_DnaG_DnaB-bd_dom"/>
</dbReference>
<keyword evidence="7 12" id="KW-0863">Zinc-finger</keyword>
<comment type="cofactor">
    <cofactor evidence="12 13">
        <name>Zn(2+)</name>
        <dbReference type="ChEBI" id="CHEBI:29105"/>
    </cofactor>
    <text evidence="12 13">Binds 1 zinc ion per monomer.</text>
</comment>
<reference evidence="18" key="1">
    <citation type="journal article" date="2019" name="Int. J. Syst. Evol. Microbiol.">
        <title>The Global Catalogue of Microorganisms (GCM) 10K type strain sequencing project: providing services to taxonomists for standard genome sequencing and annotation.</title>
        <authorList>
            <consortium name="The Broad Institute Genomics Platform"/>
            <consortium name="The Broad Institute Genome Sequencing Center for Infectious Disease"/>
            <person name="Wu L."/>
            <person name="Ma J."/>
        </authorList>
    </citation>
    <scope>NUCLEOTIDE SEQUENCE [LARGE SCALE GENOMIC DNA]</scope>
    <source>
        <strain evidence="18">CCUG 56698</strain>
    </source>
</reference>
<accession>A0ABW2SLX8</accession>
<dbReference type="InterPro" id="IPR036977">
    <property type="entry name" value="DNA_primase_Znf_CHC2"/>
</dbReference>
<dbReference type="Gene3D" id="3.90.980.10">
    <property type="entry name" value="DNA primase, catalytic core, N-terminal domain"/>
    <property type="match status" value="1"/>
</dbReference>
<comment type="domain">
    <text evidence="12">Contains an N-terminal zinc-binding domain, a central core domain that contains the primase activity, and a C-terminal DnaB-binding domain.</text>
</comment>
<keyword evidence="8 12" id="KW-0862">Zinc</keyword>
<evidence type="ECO:0000259" key="16">
    <source>
        <dbReference type="SMART" id="SM00493"/>
    </source>
</evidence>
<dbReference type="InterPro" id="IPR019475">
    <property type="entry name" value="DNA_primase_DnaB-bd"/>
</dbReference>
<dbReference type="CDD" id="cd03364">
    <property type="entry name" value="TOPRIM_DnaG_primases"/>
    <property type="match status" value="1"/>
</dbReference>
<dbReference type="Proteomes" id="UP001596527">
    <property type="component" value="Unassembled WGS sequence"/>
</dbReference>
<evidence type="ECO:0000313" key="17">
    <source>
        <dbReference type="EMBL" id="MFC7580894.1"/>
    </source>
</evidence>
<sequence>MAGLIRREDIAAVRDASRIEDIVGEHVALKPAGVGSLKGLCPFHDERTPSFHVRPQVGLWHCFGCGEGGDVISFVQKIDHLGFSEAVEMLAQRSGITLHYEEGGRQVRQEEPGRRQRLLDAHRVAEEYYREQLLAPEAHAGRAFLSGRGFTQAMSDHFGVGYSPQGWDHLTRHLRGRGFTDAEIQAAGLGTQGSRGTYDRFRGRLMWPIRDITGATIGFGARRLDDDPESPKYLNTPETAIYKKSQVLYGLDLAKRDIARRRRIVIVEGYTDVMAAHVAGETCAVATCGTAFGSDHVRVVRRLLGDAADPAAGVVLSSGRAHGGEVIFTFDGDAAGQKAAIRAFHEDQNFASQTFVAVERSGMDPCDLRLARGDQAVLTLVSSRTPLFEFVIRSILRQCDLGTVEGRVAALRGAAPVVAGIKDRALRHEYTRELAGWLGMEVSEVSRAVRSAESAARRGAADEGGRASPGRRDAQTAVPMAGAGRPGPAPRRGPEDPVSRVEREALEALLQRPADLIGSGFEELEGASFSVPSYRAVHDAVRAVGGLDGFVQMLQEAEARLGVGEDAGRAATRAFDEAVREMAGDVVGAVVTELAVAPLPQDRPEGLRAYARGVMAALVRMDLTRRTAEARASLQRMEPDDPGYAEAFQDLMRLEQRRRTYAEIGR</sequence>
<evidence type="ECO:0000256" key="11">
    <source>
        <dbReference type="ARBA" id="ARBA00023163"/>
    </source>
</evidence>
<keyword evidence="1 12" id="KW-0240">DNA-directed RNA polymerase</keyword>
<dbReference type="HAMAP" id="MF_00974">
    <property type="entry name" value="DNA_primase_DnaG"/>
    <property type="match status" value="1"/>
</dbReference>
<dbReference type="InterPro" id="IPR006295">
    <property type="entry name" value="DNA_primase_DnaG"/>
</dbReference>
<evidence type="ECO:0000256" key="2">
    <source>
        <dbReference type="ARBA" id="ARBA00022515"/>
    </source>
</evidence>
<comment type="function">
    <text evidence="12 13">RNA polymerase that catalyzes the synthesis of short RNA molecules used as primers for DNA polymerase during DNA replication.</text>
</comment>
<keyword evidence="5 12" id="KW-0235">DNA replication</keyword>
<evidence type="ECO:0000256" key="5">
    <source>
        <dbReference type="ARBA" id="ARBA00022705"/>
    </source>
</evidence>
<evidence type="ECO:0000256" key="6">
    <source>
        <dbReference type="ARBA" id="ARBA00022723"/>
    </source>
</evidence>
<dbReference type="Pfam" id="PF01807">
    <property type="entry name" value="Zn_ribbon_DnaG"/>
    <property type="match status" value="1"/>
</dbReference>
<dbReference type="EC" id="2.7.7.101" evidence="12"/>
<protein>
    <recommendedName>
        <fullName evidence="12 13">DNA primase</fullName>
        <ecNumber evidence="12">2.7.7.101</ecNumber>
    </recommendedName>
</protein>
<dbReference type="InterPro" id="IPR002694">
    <property type="entry name" value="Znf_CHC2"/>
</dbReference>
<evidence type="ECO:0000256" key="3">
    <source>
        <dbReference type="ARBA" id="ARBA00022679"/>
    </source>
</evidence>
<comment type="caution">
    <text evidence="17">The sequence shown here is derived from an EMBL/GenBank/DDBJ whole genome shotgun (WGS) entry which is preliminary data.</text>
</comment>
<keyword evidence="4 12" id="KW-0548">Nucleotidyltransferase</keyword>
<evidence type="ECO:0000256" key="1">
    <source>
        <dbReference type="ARBA" id="ARBA00022478"/>
    </source>
</evidence>
<dbReference type="EMBL" id="JBHTEF010000001">
    <property type="protein sequence ID" value="MFC7580894.1"/>
    <property type="molecule type" value="Genomic_DNA"/>
</dbReference>
<dbReference type="Pfam" id="PF08275">
    <property type="entry name" value="DNAG_N"/>
    <property type="match status" value="1"/>
</dbReference>
<dbReference type="Pfam" id="PF08278">
    <property type="entry name" value="DnaG_DnaB_bind"/>
    <property type="match status" value="1"/>
</dbReference>
<comment type="subunit">
    <text evidence="12">Monomer. Interacts with DnaB.</text>
</comment>
<keyword evidence="18" id="KW-1185">Reference proteome</keyword>
<dbReference type="SMART" id="SM00493">
    <property type="entry name" value="TOPRIM"/>
    <property type="match status" value="1"/>
</dbReference>
<dbReference type="SUPFAM" id="SSF56731">
    <property type="entry name" value="DNA primase core"/>
    <property type="match status" value="1"/>
</dbReference>
<dbReference type="InterPro" id="IPR030846">
    <property type="entry name" value="DnaG_bac"/>
</dbReference>
<keyword evidence="11 12" id="KW-0804">Transcription</keyword>
<dbReference type="InterPro" id="IPR013264">
    <property type="entry name" value="DNAG_N"/>
</dbReference>
<feature type="zinc finger region" description="CHC2-type" evidence="12">
    <location>
        <begin position="41"/>
        <end position="65"/>
    </location>
</feature>
<evidence type="ECO:0000256" key="12">
    <source>
        <dbReference type="HAMAP-Rule" id="MF_00974"/>
    </source>
</evidence>
<name>A0ABW2SLX8_9ACTO</name>
<evidence type="ECO:0000256" key="8">
    <source>
        <dbReference type="ARBA" id="ARBA00022833"/>
    </source>
</evidence>
<keyword evidence="9" id="KW-0460">Magnesium</keyword>
<evidence type="ECO:0000256" key="13">
    <source>
        <dbReference type="PIRNR" id="PIRNR002811"/>
    </source>
</evidence>
<evidence type="ECO:0000259" key="15">
    <source>
        <dbReference type="SMART" id="SM00400"/>
    </source>
</evidence>
<dbReference type="PANTHER" id="PTHR30313:SF2">
    <property type="entry name" value="DNA PRIMASE"/>
    <property type="match status" value="1"/>
</dbReference>
<comment type="catalytic activity">
    <reaction evidence="12">
        <text>ssDNA + n NTP = ssDNA/pppN(pN)n-1 hybrid + (n-1) diphosphate.</text>
        <dbReference type="EC" id="2.7.7.101"/>
    </reaction>
</comment>
<feature type="domain" description="Toprim" evidence="16">
    <location>
        <begin position="262"/>
        <end position="352"/>
    </location>
</feature>
<organism evidence="17 18">
    <name type="scientific">Schaalia naturae</name>
    <dbReference type="NCBI Taxonomy" id="635203"/>
    <lineage>
        <taxon>Bacteria</taxon>
        <taxon>Bacillati</taxon>
        <taxon>Actinomycetota</taxon>
        <taxon>Actinomycetes</taxon>
        <taxon>Actinomycetales</taxon>
        <taxon>Actinomycetaceae</taxon>
        <taxon>Schaalia</taxon>
    </lineage>
</organism>
<evidence type="ECO:0000256" key="9">
    <source>
        <dbReference type="ARBA" id="ARBA00022842"/>
    </source>
</evidence>